<proteinExistence type="predicted"/>
<dbReference type="GO" id="GO:0016616">
    <property type="term" value="F:oxidoreductase activity, acting on the CH-OH group of donors, NAD or NADP as acceptor"/>
    <property type="evidence" value="ECO:0007669"/>
    <property type="project" value="InterPro"/>
</dbReference>
<dbReference type="InterPro" id="IPR050501">
    <property type="entry name" value="ICDH/IPMDH"/>
</dbReference>
<dbReference type="SMART" id="SM01329">
    <property type="entry name" value="Iso_dh"/>
    <property type="match status" value="1"/>
</dbReference>
<keyword evidence="3" id="KW-0479">Metal-binding</keyword>
<evidence type="ECO:0000259" key="7">
    <source>
        <dbReference type="SMART" id="SM01329"/>
    </source>
</evidence>
<dbReference type="OrthoDB" id="5289857at2"/>
<evidence type="ECO:0000313" key="9">
    <source>
        <dbReference type="Proteomes" id="UP000192674"/>
    </source>
</evidence>
<dbReference type="Proteomes" id="UP000192674">
    <property type="component" value="Unassembled WGS sequence"/>
</dbReference>
<dbReference type="EMBL" id="FWXV01000005">
    <property type="protein sequence ID" value="SMD19379.1"/>
    <property type="molecule type" value="Genomic_DNA"/>
</dbReference>
<gene>
    <name evidence="8" type="ORF">SAMN05661093_06127</name>
</gene>
<protein>
    <submittedName>
        <fullName evidence="8">3-isopropylmalate dehydrogenase</fullName>
    </submittedName>
</protein>
<comment type="cofactor">
    <cofactor evidence="2">
        <name>Mg(2+)</name>
        <dbReference type="ChEBI" id="CHEBI:18420"/>
    </cofactor>
</comment>
<dbReference type="AlphaFoldDB" id="A0A1Y5XZH1"/>
<dbReference type="InterPro" id="IPR024084">
    <property type="entry name" value="IsoPropMal-DH-like_dom"/>
</dbReference>
<keyword evidence="9" id="KW-1185">Reference proteome</keyword>
<evidence type="ECO:0000256" key="1">
    <source>
        <dbReference type="ARBA" id="ARBA00001936"/>
    </source>
</evidence>
<reference evidence="8 9" key="1">
    <citation type="submission" date="2017-04" db="EMBL/GenBank/DDBJ databases">
        <authorList>
            <person name="Afonso C.L."/>
            <person name="Miller P.J."/>
            <person name="Scott M.A."/>
            <person name="Spackman E."/>
            <person name="Goraichik I."/>
            <person name="Dimitrov K.M."/>
            <person name="Suarez D.L."/>
            <person name="Swayne D.E."/>
        </authorList>
    </citation>
    <scope>NUCLEOTIDE SEQUENCE [LARGE SCALE GENOMIC DNA]</scope>
    <source>
        <strain evidence="8 9">DSM 43828</strain>
    </source>
</reference>
<dbReference type="InterPro" id="IPR019818">
    <property type="entry name" value="IsoCit/isopropylmalate_DH_CS"/>
</dbReference>
<keyword evidence="4" id="KW-0560">Oxidoreductase</keyword>
<evidence type="ECO:0000256" key="5">
    <source>
        <dbReference type="ARBA" id="ARBA00023027"/>
    </source>
</evidence>
<sequence length="349" mass="36334">MSYRVAFIRGDGIGPELVESALAVLDAAVDFPVELIEVQGGAGAYLEQGTAMSAAGLEVIRQADATLKGPVGLPDVRLPDGTEAGLLGGVLRNGLDLYANVRPITLLPGVRSALRVEGGIDYVIVRENTEGLYASRGKGVGNSQAVADTLLVTRAGCERIVRYAFELAAKRQGAPEDGVRRVTCVDKANVLRSMYFFRSVFLEVAAEYPDIEAECIYVDAAAQALVMSPLHFDVIVTESMFGDILSDLGGGTVGGVALCPGGNIGTSQAYFEPIHGSAPSIAGQDKANPLSQILATAMMVDYLGEQPTGDRIRGAVRQALRSGSVQLNSDGTATSGTKSVTTAVIGALA</sequence>
<dbReference type="SUPFAM" id="SSF53659">
    <property type="entry name" value="Isocitrate/Isopropylmalate dehydrogenase-like"/>
    <property type="match status" value="1"/>
</dbReference>
<evidence type="ECO:0000256" key="2">
    <source>
        <dbReference type="ARBA" id="ARBA00001946"/>
    </source>
</evidence>
<comment type="cofactor">
    <cofactor evidence="1">
        <name>Mn(2+)</name>
        <dbReference type="ChEBI" id="CHEBI:29035"/>
    </cofactor>
</comment>
<keyword evidence="5" id="KW-0520">NAD</keyword>
<keyword evidence="6" id="KW-0464">Manganese</keyword>
<organism evidence="8 9">
    <name type="scientific">Kibdelosporangium aridum</name>
    <dbReference type="NCBI Taxonomy" id="2030"/>
    <lineage>
        <taxon>Bacteria</taxon>
        <taxon>Bacillati</taxon>
        <taxon>Actinomycetota</taxon>
        <taxon>Actinomycetes</taxon>
        <taxon>Pseudonocardiales</taxon>
        <taxon>Pseudonocardiaceae</taxon>
        <taxon>Kibdelosporangium</taxon>
    </lineage>
</organism>
<accession>A0A1Y5XZH1</accession>
<evidence type="ECO:0000256" key="4">
    <source>
        <dbReference type="ARBA" id="ARBA00023002"/>
    </source>
</evidence>
<name>A0A1Y5XZH1_KIBAR</name>
<dbReference type="Pfam" id="PF00180">
    <property type="entry name" value="Iso_dh"/>
    <property type="match status" value="1"/>
</dbReference>
<evidence type="ECO:0000256" key="3">
    <source>
        <dbReference type="ARBA" id="ARBA00022723"/>
    </source>
</evidence>
<dbReference type="RefSeq" id="WP_084430279.1">
    <property type="nucleotide sequence ID" value="NZ_FWXV01000005.1"/>
</dbReference>
<dbReference type="PANTHER" id="PTHR43275">
    <property type="entry name" value="D-MALATE DEHYDROGENASE [DECARBOXYLATING]"/>
    <property type="match status" value="1"/>
</dbReference>
<feature type="domain" description="Isopropylmalate dehydrogenase-like" evidence="7">
    <location>
        <begin position="4"/>
        <end position="344"/>
    </location>
</feature>
<evidence type="ECO:0000313" key="8">
    <source>
        <dbReference type="EMBL" id="SMD19379.1"/>
    </source>
</evidence>
<dbReference type="Gene3D" id="3.40.718.10">
    <property type="entry name" value="Isopropylmalate Dehydrogenase"/>
    <property type="match status" value="1"/>
</dbReference>
<evidence type="ECO:0000256" key="6">
    <source>
        <dbReference type="ARBA" id="ARBA00023211"/>
    </source>
</evidence>
<dbReference type="GO" id="GO:0051287">
    <property type="term" value="F:NAD binding"/>
    <property type="evidence" value="ECO:0007669"/>
    <property type="project" value="InterPro"/>
</dbReference>
<dbReference type="PROSITE" id="PS00470">
    <property type="entry name" value="IDH_IMDH"/>
    <property type="match status" value="1"/>
</dbReference>
<dbReference type="GO" id="GO:0000287">
    <property type="term" value="F:magnesium ion binding"/>
    <property type="evidence" value="ECO:0007669"/>
    <property type="project" value="InterPro"/>
</dbReference>
<dbReference type="PANTHER" id="PTHR43275:SF1">
    <property type="entry name" value="D-MALATE DEHYDROGENASE [DECARBOXYLATING]"/>
    <property type="match status" value="1"/>
</dbReference>